<protein>
    <recommendedName>
        <fullName evidence="2">Thiolase C-terminal domain-containing protein</fullName>
    </recommendedName>
</protein>
<dbReference type="SUPFAM" id="SSF53901">
    <property type="entry name" value="Thiolase-like"/>
    <property type="match status" value="1"/>
</dbReference>
<feature type="domain" description="Thiolase C-terminal" evidence="2">
    <location>
        <begin position="262"/>
        <end position="338"/>
    </location>
</feature>
<comment type="caution">
    <text evidence="4">The sequence shown here is derived from an EMBL/GenBank/DDBJ whole genome shotgun (WGS) entry which is preliminary data.</text>
</comment>
<dbReference type="InterPro" id="IPR055140">
    <property type="entry name" value="Thiolase_C_2"/>
</dbReference>
<sequence length="366" mass="39676">MTEVYVAGVGEIPCKPSYPQDFREMLFKAFKNCLEDSGIDVSEIDAVVASGLDFFEGVSITDSYTPDQVGGRLKFNTLVTNDSLNAFIHGYMLIKTGWFKNVLVTAYAKASNILNYGEIVLNTWDPHLIRPLLIHHFSMAALDAQAFLSRRRGEPRDLSIVAAKNIRNAQRNSAAAYGADTDIEKIESDEFVSEPLRRSHVARLCDYASVVLLSSDNRSAKAVVKGVGFAHGSHSSDLSERVFGKFAWVRPAVSQALPSSSRRVVEFVEVSEPFASTELMVLDELGVYDGDVLKGVRGGDFMFDGALPINPSGGCIGMGYPLNAAGLQRVVQAVKLLRMGRWRGCLVASVDGEVVDGGSIVVLSAG</sequence>
<dbReference type="PANTHER" id="PTHR42870:SF6">
    <property type="entry name" value="ACETYL-COA C-ACYLTRANSFERASE"/>
    <property type="match status" value="1"/>
</dbReference>
<organism evidence="4">
    <name type="scientific">Caldiarchaeum subterraneum</name>
    <dbReference type="NCBI Taxonomy" id="311458"/>
    <lineage>
        <taxon>Archaea</taxon>
        <taxon>Nitrososphaerota</taxon>
        <taxon>Candidatus Caldarchaeales</taxon>
        <taxon>Candidatus Caldarchaeaceae</taxon>
        <taxon>Candidatus Caldarchaeum</taxon>
    </lineage>
</organism>
<dbReference type="Gene3D" id="3.40.47.10">
    <property type="match status" value="1"/>
</dbReference>
<dbReference type="GO" id="GO:0016747">
    <property type="term" value="F:acyltransferase activity, transferring groups other than amino-acyl groups"/>
    <property type="evidence" value="ECO:0007669"/>
    <property type="project" value="InterPro"/>
</dbReference>
<dbReference type="CDD" id="cd00829">
    <property type="entry name" value="SCP-x_thiolase"/>
    <property type="match status" value="1"/>
</dbReference>
<keyword evidence="1" id="KW-0414">Isoprene biosynthesis</keyword>
<proteinExistence type="predicted"/>
<dbReference type="InterPro" id="IPR016039">
    <property type="entry name" value="Thiolase-like"/>
</dbReference>
<gene>
    <name evidence="4" type="ORF">ENT82_04040</name>
    <name evidence="3" type="ORF">ENU43_04755</name>
</gene>
<accession>A0A7C4E1S7</accession>
<dbReference type="EMBL" id="DTCM01000061">
    <property type="protein sequence ID" value="HGL40955.1"/>
    <property type="molecule type" value="Genomic_DNA"/>
</dbReference>
<dbReference type="EMBL" id="DTAD01000038">
    <property type="protein sequence ID" value="HGN90282.1"/>
    <property type="molecule type" value="Genomic_DNA"/>
</dbReference>
<reference evidence="4" key="1">
    <citation type="journal article" date="2020" name="mSystems">
        <title>Genome- and Community-Level Interaction Insights into Carbon Utilization and Element Cycling Functions of Hydrothermarchaeota in Hydrothermal Sediment.</title>
        <authorList>
            <person name="Zhou Z."/>
            <person name="Liu Y."/>
            <person name="Xu W."/>
            <person name="Pan J."/>
            <person name="Luo Z.H."/>
            <person name="Li M."/>
        </authorList>
    </citation>
    <scope>NUCLEOTIDE SEQUENCE [LARGE SCALE GENOMIC DNA]</scope>
    <source>
        <strain evidence="4">SpSt-613</strain>
        <strain evidence="3">SpSt-669</strain>
    </source>
</reference>
<dbReference type="GO" id="GO:0008299">
    <property type="term" value="P:isoprenoid biosynthetic process"/>
    <property type="evidence" value="ECO:0007669"/>
    <property type="project" value="UniProtKB-KW"/>
</dbReference>
<dbReference type="Pfam" id="PF22691">
    <property type="entry name" value="Thiolase_C_1"/>
    <property type="match status" value="1"/>
</dbReference>
<dbReference type="AlphaFoldDB" id="A0A7C4E1S7"/>
<dbReference type="InterPro" id="IPR002155">
    <property type="entry name" value="Thiolase"/>
</dbReference>
<evidence type="ECO:0000313" key="4">
    <source>
        <dbReference type="EMBL" id="HGN90282.1"/>
    </source>
</evidence>
<evidence type="ECO:0000256" key="1">
    <source>
        <dbReference type="ARBA" id="ARBA00023229"/>
    </source>
</evidence>
<dbReference type="PIRSF" id="PIRSF000429">
    <property type="entry name" value="Ac-CoA_Ac_transf"/>
    <property type="match status" value="1"/>
</dbReference>
<evidence type="ECO:0000313" key="3">
    <source>
        <dbReference type="EMBL" id="HGL40955.1"/>
    </source>
</evidence>
<evidence type="ECO:0000259" key="2">
    <source>
        <dbReference type="Pfam" id="PF22691"/>
    </source>
</evidence>
<dbReference type="PANTHER" id="PTHR42870">
    <property type="entry name" value="ACETYL-COA C-ACETYLTRANSFERASE"/>
    <property type="match status" value="1"/>
</dbReference>
<name>A0A7C4E1S7_CALS0</name>